<name>A0ABX5H217_PHOAN</name>
<feature type="transmembrane region" description="Helical" evidence="1">
    <location>
        <begin position="6"/>
        <end position="30"/>
    </location>
</feature>
<gene>
    <name evidence="2" type="ORF">C0W27_15735</name>
</gene>
<keyword evidence="1" id="KW-0472">Membrane</keyword>
<evidence type="ECO:0000256" key="1">
    <source>
        <dbReference type="SAM" id="Phobius"/>
    </source>
</evidence>
<dbReference type="RefSeq" id="WP_045152852.1">
    <property type="nucleotide sequence ID" value="NZ_JZSW01000007.1"/>
</dbReference>
<proteinExistence type="predicted"/>
<organism evidence="2 3">
    <name type="scientific">Photobacterium angustum</name>
    <dbReference type="NCBI Taxonomy" id="661"/>
    <lineage>
        <taxon>Bacteria</taxon>
        <taxon>Pseudomonadati</taxon>
        <taxon>Pseudomonadota</taxon>
        <taxon>Gammaproteobacteria</taxon>
        <taxon>Vibrionales</taxon>
        <taxon>Vibrionaceae</taxon>
        <taxon>Photobacterium</taxon>
    </lineage>
</organism>
<comment type="caution">
    <text evidence="2">The sequence shown here is derived from an EMBL/GenBank/DDBJ whole genome shotgun (WGS) entry which is preliminary data.</text>
</comment>
<protein>
    <recommendedName>
        <fullName evidence="4">Zinc ribbon domain-containing protein</fullName>
    </recommendedName>
</protein>
<evidence type="ECO:0000313" key="3">
    <source>
        <dbReference type="Proteomes" id="UP000240989"/>
    </source>
</evidence>
<keyword evidence="1" id="KW-1133">Transmembrane helix</keyword>
<keyword evidence="1" id="KW-0812">Transmembrane</keyword>
<reference evidence="2 3" key="1">
    <citation type="submission" date="2018-01" db="EMBL/GenBank/DDBJ databases">
        <title>Whole genome sequencing of Histamine producing bacteria.</title>
        <authorList>
            <person name="Butler K."/>
        </authorList>
    </citation>
    <scope>NUCLEOTIDE SEQUENCE [LARGE SCALE GENOMIC DNA]</scope>
    <source>
        <strain evidence="2 3">A6-1</strain>
    </source>
</reference>
<feature type="transmembrane region" description="Helical" evidence="1">
    <location>
        <begin position="51"/>
        <end position="75"/>
    </location>
</feature>
<evidence type="ECO:0008006" key="4">
    <source>
        <dbReference type="Google" id="ProtNLM"/>
    </source>
</evidence>
<evidence type="ECO:0000313" key="2">
    <source>
        <dbReference type="EMBL" id="PSX07018.1"/>
    </source>
</evidence>
<dbReference type="Proteomes" id="UP000240989">
    <property type="component" value="Unassembled WGS sequence"/>
</dbReference>
<sequence length="105" mass="11756">MFGIGVLILIFVVPILLPIWLICGWYAGVVQKRNNYHEKQKKMEEATGSKALSKPATTLINCMMGPFALIFMSVLPDTKNCLHCKEFILEKAIVCSHCGRSQEAK</sequence>
<accession>A0ABX5H217</accession>
<dbReference type="EMBL" id="PYOU01000014">
    <property type="protein sequence ID" value="PSX07018.1"/>
    <property type="molecule type" value="Genomic_DNA"/>
</dbReference>
<keyword evidence="3" id="KW-1185">Reference proteome</keyword>